<protein>
    <submittedName>
        <fullName evidence="1">Uncharacterized protein</fullName>
    </submittedName>
</protein>
<dbReference type="EMBL" id="JYDT01000070">
    <property type="protein sequence ID" value="KRY86514.1"/>
    <property type="molecule type" value="Genomic_DNA"/>
</dbReference>
<sequence>MVEIRLNSLEKLYVQIDHRRNSGDQLYIAYVQLVSTVLLVKPRGRKNYLLYLQRFSEHLMKKRCKRLGIEKSRQTSLSKLIDCQV</sequence>
<evidence type="ECO:0000313" key="2">
    <source>
        <dbReference type="Proteomes" id="UP000054995"/>
    </source>
</evidence>
<name>A0A0V1FKK9_TRIPS</name>
<dbReference type="AlphaFoldDB" id="A0A0V1FKK9"/>
<keyword evidence="2" id="KW-1185">Reference proteome</keyword>
<organism evidence="1 2">
    <name type="scientific">Trichinella pseudospiralis</name>
    <name type="common">Parasitic roundworm</name>
    <dbReference type="NCBI Taxonomy" id="6337"/>
    <lineage>
        <taxon>Eukaryota</taxon>
        <taxon>Metazoa</taxon>
        <taxon>Ecdysozoa</taxon>
        <taxon>Nematoda</taxon>
        <taxon>Enoplea</taxon>
        <taxon>Dorylaimia</taxon>
        <taxon>Trichinellida</taxon>
        <taxon>Trichinellidae</taxon>
        <taxon>Trichinella</taxon>
    </lineage>
</organism>
<proteinExistence type="predicted"/>
<comment type="caution">
    <text evidence="1">The sequence shown here is derived from an EMBL/GenBank/DDBJ whole genome shotgun (WGS) entry which is preliminary data.</text>
</comment>
<gene>
    <name evidence="1" type="ORF">T4D_4310</name>
</gene>
<evidence type="ECO:0000313" key="1">
    <source>
        <dbReference type="EMBL" id="KRY86514.1"/>
    </source>
</evidence>
<accession>A0A0V1FKK9</accession>
<reference evidence="1 2" key="1">
    <citation type="submission" date="2015-01" db="EMBL/GenBank/DDBJ databases">
        <title>Evolution of Trichinella species and genotypes.</title>
        <authorList>
            <person name="Korhonen P.K."/>
            <person name="Edoardo P."/>
            <person name="Giuseppe L.R."/>
            <person name="Gasser R.B."/>
        </authorList>
    </citation>
    <scope>NUCLEOTIDE SEQUENCE [LARGE SCALE GENOMIC DNA]</scope>
    <source>
        <strain evidence="1">ISS470</strain>
    </source>
</reference>
<dbReference type="Proteomes" id="UP000054995">
    <property type="component" value="Unassembled WGS sequence"/>
</dbReference>